<keyword evidence="4 9" id="KW-0136">Cellulose degradation</keyword>
<dbReference type="EC" id="3.2.1.-" evidence="9"/>
<dbReference type="EMBL" id="JAUIQD010000003">
    <property type="protein sequence ID" value="KAK3356871.1"/>
    <property type="molecule type" value="Genomic_DNA"/>
</dbReference>
<dbReference type="InterPro" id="IPR037019">
    <property type="entry name" value="Glyco_hydro_7_sf"/>
</dbReference>
<dbReference type="PANTHER" id="PTHR33753:SF1">
    <property type="entry name" value="ENDO-BETA-1,4-GLUCANASE CELB"/>
    <property type="match status" value="1"/>
</dbReference>
<keyword evidence="7 9" id="KW-0326">Glycosidase</keyword>
<dbReference type="AlphaFoldDB" id="A0AAJ0HL31"/>
<keyword evidence="12" id="KW-1185">Reference proteome</keyword>
<dbReference type="GO" id="GO:0008810">
    <property type="term" value="F:cellulase activity"/>
    <property type="evidence" value="ECO:0007669"/>
    <property type="project" value="UniProtKB-EC"/>
</dbReference>
<keyword evidence="3 9" id="KW-0378">Hydrolase</keyword>
<evidence type="ECO:0000256" key="8">
    <source>
        <dbReference type="ARBA" id="ARBA00023326"/>
    </source>
</evidence>
<organism evidence="11 12">
    <name type="scientific">Lasiosphaeria hispida</name>
    <dbReference type="NCBI Taxonomy" id="260671"/>
    <lineage>
        <taxon>Eukaryota</taxon>
        <taxon>Fungi</taxon>
        <taxon>Dikarya</taxon>
        <taxon>Ascomycota</taxon>
        <taxon>Pezizomycotina</taxon>
        <taxon>Sordariomycetes</taxon>
        <taxon>Sordariomycetidae</taxon>
        <taxon>Sordariales</taxon>
        <taxon>Lasiosphaeriaceae</taxon>
        <taxon>Lasiosphaeria</taxon>
    </lineage>
</organism>
<dbReference type="Proteomes" id="UP001275084">
    <property type="component" value="Unassembled WGS sequence"/>
</dbReference>
<keyword evidence="6" id="KW-0119">Carbohydrate metabolism</keyword>
<reference evidence="11" key="2">
    <citation type="submission" date="2023-06" db="EMBL/GenBank/DDBJ databases">
        <authorList>
            <consortium name="Lawrence Berkeley National Laboratory"/>
            <person name="Haridas S."/>
            <person name="Hensen N."/>
            <person name="Bonometti L."/>
            <person name="Westerberg I."/>
            <person name="Brannstrom I.O."/>
            <person name="Guillou S."/>
            <person name="Cros-Aarteil S."/>
            <person name="Calhoun S."/>
            <person name="Kuo A."/>
            <person name="Mondo S."/>
            <person name="Pangilinan J."/>
            <person name="Riley R."/>
            <person name="Labutti K."/>
            <person name="Andreopoulos B."/>
            <person name="Lipzen A."/>
            <person name="Chen C."/>
            <person name="Yanf M."/>
            <person name="Daum C."/>
            <person name="Ng V."/>
            <person name="Clum A."/>
            <person name="Steindorff A."/>
            <person name="Ohm R."/>
            <person name="Martin F."/>
            <person name="Silar P."/>
            <person name="Natvig D."/>
            <person name="Lalanne C."/>
            <person name="Gautier V."/>
            <person name="Ament-Velasquez S.L."/>
            <person name="Kruys A."/>
            <person name="Hutchinson M.I."/>
            <person name="Powell A.J."/>
            <person name="Barry K."/>
            <person name="Miller A.N."/>
            <person name="Grigoriev I.V."/>
            <person name="Debuchy R."/>
            <person name="Gladieux P."/>
            <person name="Thoren M.H."/>
            <person name="Johannesson H."/>
        </authorList>
    </citation>
    <scope>NUCLEOTIDE SEQUENCE</scope>
    <source>
        <strain evidence="11">CBS 955.72</strain>
    </source>
</reference>
<evidence type="ECO:0000256" key="5">
    <source>
        <dbReference type="ARBA" id="ARBA00023180"/>
    </source>
</evidence>
<evidence type="ECO:0000256" key="2">
    <source>
        <dbReference type="ARBA" id="ARBA00006044"/>
    </source>
</evidence>
<dbReference type="InterPro" id="IPR001722">
    <property type="entry name" value="Glyco_hydro_7"/>
</dbReference>
<dbReference type="CDD" id="cd07999">
    <property type="entry name" value="GH7_CBH_EG"/>
    <property type="match status" value="1"/>
</dbReference>
<accession>A0AAJ0HL31</accession>
<sequence length="427" mass="45448">MARSLLLLGPLLAGLAAAQKPGTGLEVHPKITTQRCTVSGGCKDATNYIVLDALAHPVHQVANAALGCGDWGNKPNATACPDAATCQASCVMEGVADYSKYGVTTAGSALRLQHILDGKVVSPRVYLLDASEQKYEMLHLTGNEFAFDVDATKLPCGMNSALYLSEMEAEGGKNALNTGGAYYGTGYCDAQCFVTPFINGVGNIEGKGSCCNEMDIWEANSRSNHIAPHTCSKPSLYQCTGAECDAAGVCDKNGCAWNPRRVKINDMFGRGEQFKVNTLKPFTVITQFPAGPDGKLKEINRLYVQGGKVIENYVVKSAGLPEVSALNDAFCNATKSDTYLKLGGTVGMGDALSRGMVLATSIWWDEGGNMTWLDAGEAGPCNTTEGNPSSVVKVEPNPEVTFSNIKWGEIGSTYKTSLKSRRSQKLY</sequence>
<protein>
    <recommendedName>
        <fullName evidence="9">Glucanase</fullName>
        <ecNumber evidence="9">3.2.1.-</ecNumber>
    </recommendedName>
</protein>
<dbReference type="SUPFAM" id="SSF49899">
    <property type="entry name" value="Concanavalin A-like lectins/glucanases"/>
    <property type="match status" value="1"/>
</dbReference>
<dbReference type="PANTHER" id="PTHR33753">
    <property type="entry name" value="1,4-BETA-D-GLUCAN CELLOBIOHYDROLASE B"/>
    <property type="match status" value="1"/>
</dbReference>
<comment type="caution">
    <text evidence="11">The sequence shown here is derived from an EMBL/GenBank/DDBJ whole genome shotgun (WGS) entry which is preliminary data.</text>
</comment>
<comment type="catalytic activity">
    <reaction evidence="1">
        <text>Endohydrolysis of (1-&gt;4)-beta-D-glucosidic linkages in cellulose, lichenin and cereal beta-D-glucans.</text>
        <dbReference type="EC" id="3.2.1.4"/>
    </reaction>
</comment>
<evidence type="ECO:0000256" key="9">
    <source>
        <dbReference type="RuleBase" id="RU361164"/>
    </source>
</evidence>
<dbReference type="GO" id="GO:0030245">
    <property type="term" value="P:cellulose catabolic process"/>
    <property type="evidence" value="ECO:0007669"/>
    <property type="project" value="UniProtKB-KW"/>
</dbReference>
<evidence type="ECO:0000256" key="6">
    <source>
        <dbReference type="ARBA" id="ARBA00023277"/>
    </source>
</evidence>
<feature type="chain" id="PRO_5042538843" description="Glucanase" evidence="10">
    <location>
        <begin position="19"/>
        <end position="427"/>
    </location>
</feature>
<evidence type="ECO:0000313" key="12">
    <source>
        <dbReference type="Proteomes" id="UP001275084"/>
    </source>
</evidence>
<dbReference type="Gene3D" id="2.70.100.10">
    <property type="entry name" value="Glycoside hydrolase, family 7, domain"/>
    <property type="match status" value="1"/>
</dbReference>
<gene>
    <name evidence="11" type="ORF">B0T25DRAFT_589322</name>
</gene>
<evidence type="ECO:0000313" key="11">
    <source>
        <dbReference type="EMBL" id="KAK3356871.1"/>
    </source>
</evidence>
<dbReference type="InterPro" id="IPR013320">
    <property type="entry name" value="ConA-like_dom_sf"/>
</dbReference>
<dbReference type="PRINTS" id="PR00734">
    <property type="entry name" value="GLHYDRLASE7"/>
</dbReference>
<comment type="similarity">
    <text evidence="2 9">Belongs to the glycosyl hydrolase 7 (cellulase C) family.</text>
</comment>
<dbReference type="Pfam" id="PF00840">
    <property type="entry name" value="Glyco_hydro_7"/>
    <property type="match status" value="1"/>
</dbReference>
<feature type="signal peptide" evidence="10">
    <location>
        <begin position="1"/>
        <end position="18"/>
    </location>
</feature>
<keyword evidence="10" id="KW-0732">Signal</keyword>
<name>A0AAJ0HL31_9PEZI</name>
<keyword evidence="8 9" id="KW-0624">Polysaccharide degradation</keyword>
<evidence type="ECO:0000256" key="1">
    <source>
        <dbReference type="ARBA" id="ARBA00000966"/>
    </source>
</evidence>
<reference evidence="11" key="1">
    <citation type="journal article" date="2023" name="Mol. Phylogenet. Evol.">
        <title>Genome-scale phylogeny and comparative genomics of the fungal order Sordariales.</title>
        <authorList>
            <person name="Hensen N."/>
            <person name="Bonometti L."/>
            <person name="Westerberg I."/>
            <person name="Brannstrom I.O."/>
            <person name="Guillou S."/>
            <person name="Cros-Aarteil S."/>
            <person name="Calhoun S."/>
            <person name="Haridas S."/>
            <person name="Kuo A."/>
            <person name="Mondo S."/>
            <person name="Pangilinan J."/>
            <person name="Riley R."/>
            <person name="LaButti K."/>
            <person name="Andreopoulos B."/>
            <person name="Lipzen A."/>
            <person name="Chen C."/>
            <person name="Yan M."/>
            <person name="Daum C."/>
            <person name="Ng V."/>
            <person name="Clum A."/>
            <person name="Steindorff A."/>
            <person name="Ohm R.A."/>
            <person name="Martin F."/>
            <person name="Silar P."/>
            <person name="Natvig D.O."/>
            <person name="Lalanne C."/>
            <person name="Gautier V."/>
            <person name="Ament-Velasquez S.L."/>
            <person name="Kruys A."/>
            <person name="Hutchinson M.I."/>
            <person name="Powell A.J."/>
            <person name="Barry K."/>
            <person name="Miller A.N."/>
            <person name="Grigoriev I.V."/>
            <person name="Debuchy R."/>
            <person name="Gladieux P."/>
            <person name="Hiltunen Thoren M."/>
            <person name="Johannesson H."/>
        </authorList>
    </citation>
    <scope>NUCLEOTIDE SEQUENCE</scope>
    <source>
        <strain evidence="11">CBS 955.72</strain>
    </source>
</reference>
<evidence type="ECO:0000256" key="7">
    <source>
        <dbReference type="ARBA" id="ARBA00023295"/>
    </source>
</evidence>
<proteinExistence type="inferred from homology"/>
<evidence type="ECO:0000256" key="4">
    <source>
        <dbReference type="ARBA" id="ARBA00023001"/>
    </source>
</evidence>
<evidence type="ECO:0000256" key="10">
    <source>
        <dbReference type="SAM" id="SignalP"/>
    </source>
</evidence>
<keyword evidence="5" id="KW-0325">Glycoprotein</keyword>
<evidence type="ECO:0000256" key="3">
    <source>
        <dbReference type="ARBA" id="ARBA00022801"/>
    </source>
</evidence>